<dbReference type="RefSeq" id="WP_165262061.1">
    <property type="nucleotide sequence ID" value="NZ_JAAKGT010000013.1"/>
</dbReference>
<sequence length="172" mass="19075">MCHFITLIVPTEDEAALRAVMKRHGRTAEAIDNPSVRRVLRADERQYLTCMRECDCGTVLAPSLEGPAEGDEARRLAAKGWSKAKIDRALADRRKASTRSQEGVDSFELWAAVIADVQSSLRLPRAGLFLHLYSGGLEDEITPPRRRDAPPRGDRLDALRSLAPDEVLIFPA</sequence>
<reference evidence="1" key="1">
    <citation type="submission" date="2020-02" db="EMBL/GenBank/DDBJ databases">
        <authorList>
            <person name="Gao J."/>
            <person name="Sun J."/>
        </authorList>
    </citation>
    <scope>NUCLEOTIDE SEQUENCE</scope>
    <source>
        <strain evidence="1">602-2</strain>
    </source>
</reference>
<name>A0A6G4R2X3_9CAUL</name>
<evidence type="ECO:0000313" key="1">
    <source>
        <dbReference type="EMBL" id="NGM52059.1"/>
    </source>
</evidence>
<comment type="caution">
    <text evidence="1">The sequence shown here is derived from an EMBL/GenBank/DDBJ whole genome shotgun (WGS) entry which is preliminary data.</text>
</comment>
<accession>A0A6G4R2X3</accession>
<organism evidence="1">
    <name type="scientific">Caulobacter sp. 602-2</name>
    <dbReference type="NCBI Taxonomy" id="2710887"/>
    <lineage>
        <taxon>Bacteria</taxon>
        <taxon>Pseudomonadati</taxon>
        <taxon>Pseudomonadota</taxon>
        <taxon>Alphaproteobacteria</taxon>
        <taxon>Caulobacterales</taxon>
        <taxon>Caulobacteraceae</taxon>
        <taxon>Caulobacter</taxon>
    </lineage>
</organism>
<protein>
    <submittedName>
        <fullName evidence="1">Uncharacterized protein</fullName>
    </submittedName>
</protein>
<proteinExistence type="predicted"/>
<dbReference type="EMBL" id="JAAKGT010000013">
    <property type="protein sequence ID" value="NGM52059.1"/>
    <property type="molecule type" value="Genomic_DNA"/>
</dbReference>
<gene>
    <name evidence="1" type="ORF">G5B46_20810</name>
</gene>
<dbReference type="AlphaFoldDB" id="A0A6G4R2X3"/>